<reference evidence="1 2" key="1">
    <citation type="submission" date="2016-10" db="EMBL/GenBank/DDBJ databases">
        <authorList>
            <person name="de Groot N.N."/>
        </authorList>
    </citation>
    <scope>NUCLEOTIDE SEQUENCE [LARGE SCALE GENOMIC DNA]</scope>
    <source>
        <strain evidence="1 2">DSM 46701</strain>
    </source>
</reference>
<evidence type="ECO:0000313" key="1">
    <source>
        <dbReference type="EMBL" id="SEM96266.1"/>
    </source>
</evidence>
<protein>
    <submittedName>
        <fullName evidence="1">Uncharacterized membrane protein YukC</fullName>
    </submittedName>
</protein>
<dbReference type="Pfam" id="PF10140">
    <property type="entry name" value="YukC"/>
    <property type="match status" value="1"/>
</dbReference>
<proteinExistence type="predicted"/>
<accession>A0A1H8CMQ4</accession>
<organism evidence="1 2">
    <name type="scientific">Lihuaxuella thermophila</name>
    <dbReference type="NCBI Taxonomy" id="1173111"/>
    <lineage>
        <taxon>Bacteria</taxon>
        <taxon>Bacillati</taxon>
        <taxon>Bacillota</taxon>
        <taxon>Bacilli</taxon>
        <taxon>Bacillales</taxon>
        <taxon>Thermoactinomycetaceae</taxon>
        <taxon>Lihuaxuella</taxon>
    </lineage>
</organism>
<sequence length="460" mass="53151">MRTNAASSRFDIMLSRGIPHEPGLISRLFLAGEHMRSVGFNYGTLKLLPDEIHWEIPLRNVLARTPEELEPVFEHPDIHFPVTIVFSEETESFIYKVQLDPKFIPFENMRRKKTGLIVKLNATENLAKIGEFFEGHDQLVTVFKPVNFFVDPDGGVKVFYCGVKGLLPAEGYEEESLFEQVKRLILLIYCRAGFDELKEYGCRYAIRKTPRKYQWLVRQLIKAKTYRDLYFIVRSEIEELVEQEDLKRQRRLYSAIVQGSKWVKTAWLLAAISLAIAGGAVYQKMTVPPARSAKEVKENERQRKPAALTRGLHYASMKQYEKAAREFAQLDFDQLGPDEKKEVLYTYMYAGQAEKAIDLMPDFAEVVVAYYLSSHNMEGIRRLKSDEPPVRFEQAVLTKDFDAILQLRNQVKLDPRRQKIIVDAYIQKKDYKAANTFARSTGDADLLHYSLIKTNEAISR</sequence>
<dbReference type="Proteomes" id="UP000199695">
    <property type="component" value="Unassembled WGS sequence"/>
</dbReference>
<keyword evidence="2" id="KW-1185">Reference proteome</keyword>
<dbReference type="STRING" id="1173111.SAMN05444955_10410"/>
<evidence type="ECO:0000313" key="2">
    <source>
        <dbReference type="Proteomes" id="UP000199695"/>
    </source>
</evidence>
<dbReference type="EMBL" id="FOCQ01000004">
    <property type="protein sequence ID" value="SEM96266.1"/>
    <property type="molecule type" value="Genomic_DNA"/>
</dbReference>
<dbReference type="Gene3D" id="1.10.510.10">
    <property type="entry name" value="Transferase(Phosphotransferase) domain 1"/>
    <property type="match status" value="1"/>
</dbReference>
<name>A0A1H8CMQ4_9BACL</name>
<dbReference type="AlphaFoldDB" id="A0A1H8CMQ4"/>
<gene>
    <name evidence="1" type="ORF">SAMN05444955_10410</name>
</gene>
<dbReference type="InterPro" id="IPR018778">
    <property type="entry name" value="T7SS_EssB"/>
</dbReference>